<protein>
    <submittedName>
        <fullName evidence="1">Uncharacterized protein</fullName>
    </submittedName>
</protein>
<accession>A0ABU0BMZ9</accession>
<dbReference type="RefSeq" id="WP_307228687.1">
    <property type="nucleotide sequence ID" value="NZ_JAUSVF010000001.1"/>
</dbReference>
<sequence length="48" mass="5315">MSNSILAFISGVHDIATAVRASREYTRLSIEPSRQTTERLAQSALLPR</sequence>
<gene>
    <name evidence="1" type="ORF">QO002_001771</name>
</gene>
<name>A0ABU0BMZ9_9HYPH</name>
<evidence type="ECO:0000313" key="1">
    <source>
        <dbReference type="EMBL" id="MDQ0319633.1"/>
    </source>
</evidence>
<evidence type="ECO:0000313" key="2">
    <source>
        <dbReference type="Proteomes" id="UP001230207"/>
    </source>
</evidence>
<reference evidence="1 2" key="1">
    <citation type="submission" date="2023-07" db="EMBL/GenBank/DDBJ databases">
        <title>Genomic Encyclopedia of Type Strains, Phase IV (KMG-IV): sequencing the most valuable type-strain genomes for metagenomic binning, comparative biology and taxonomic classification.</title>
        <authorList>
            <person name="Goeker M."/>
        </authorList>
    </citation>
    <scope>NUCLEOTIDE SEQUENCE [LARGE SCALE GENOMIC DNA]</scope>
    <source>
        <strain evidence="1 2">DSM 1112</strain>
    </source>
</reference>
<keyword evidence="2" id="KW-1185">Reference proteome</keyword>
<comment type="caution">
    <text evidence="1">The sequence shown here is derived from an EMBL/GenBank/DDBJ whole genome shotgun (WGS) entry which is preliminary data.</text>
</comment>
<organism evidence="1 2">
    <name type="scientific">Pararhizobium capsulatum DSM 1112</name>
    <dbReference type="NCBI Taxonomy" id="1121113"/>
    <lineage>
        <taxon>Bacteria</taxon>
        <taxon>Pseudomonadati</taxon>
        <taxon>Pseudomonadota</taxon>
        <taxon>Alphaproteobacteria</taxon>
        <taxon>Hyphomicrobiales</taxon>
        <taxon>Rhizobiaceae</taxon>
        <taxon>Rhizobium/Agrobacterium group</taxon>
        <taxon>Pararhizobium</taxon>
    </lineage>
</organism>
<dbReference type="EMBL" id="JAUSVF010000001">
    <property type="protein sequence ID" value="MDQ0319633.1"/>
    <property type="molecule type" value="Genomic_DNA"/>
</dbReference>
<proteinExistence type="predicted"/>
<dbReference type="Proteomes" id="UP001230207">
    <property type="component" value="Unassembled WGS sequence"/>
</dbReference>